<dbReference type="AlphaFoldDB" id="A0A8H4TCY8"/>
<sequence length="386" mass="43521">MASFNFKDLPTEIRQNVILNALPSVTVPHRYYLSNISHIYEVFDEQTLKNIVDTHPDVASLSNCIRSVKAIAQDGTPVMSSVFGVELRLDPKNDTFKAMEMRLPAVRPSESWNPQQVVGYHKYALPFENIVNVAYRTWLARGRAPPSNGNTTAAGPSTGPVAPPTPPNYYNIPFHKDLPIFARLPKAKNLSLIVEYADREWHIDGFQIRRIPADTGIAWDMPARDMLSNPEDLEGIPASNLRHSIPNIGLHGYSRGALSLGGNWAGFRFYPGSPKIEFSPLSWEEVEPLIGQYYGIDERGHNTFTPGFVARVWIIQSQKDVEETEKPHHCWVEVSEPQLGDPEWVEQVAATWKMTRQMLSHVGDTPIEGDNDRNVTVDNYCFQMEP</sequence>
<dbReference type="OrthoDB" id="5090029at2759"/>
<reference evidence="2" key="1">
    <citation type="journal article" date="2020" name="BMC Genomics">
        <title>Correction to: Identification and distribution of gene clusters required for synthesis of sphingolipid metabolism inhibitors in diverse species of the filamentous fungus Fusarium.</title>
        <authorList>
            <person name="Kim H.S."/>
            <person name="Lohmar J.M."/>
            <person name="Busman M."/>
            <person name="Brown D.W."/>
            <person name="Naumann T.A."/>
            <person name="Divon H.H."/>
            <person name="Lysoe E."/>
            <person name="Uhlig S."/>
            <person name="Proctor R.H."/>
        </authorList>
    </citation>
    <scope>NUCLEOTIDE SEQUENCE</scope>
    <source>
        <strain evidence="2">NRRL 45417</strain>
    </source>
</reference>
<evidence type="ECO:0000313" key="2">
    <source>
        <dbReference type="EMBL" id="KAF4955612.1"/>
    </source>
</evidence>
<dbReference type="EMBL" id="JABFAI010000097">
    <property type="protein sequence ID" value="KAF4955612.1"/>
    <property type="molecule type" value="Genomic_DNA"/>
</dbReference>
<feature type="region of interest" description="Disordered" evidence="1">
    <location>
        <begin position="145"/>
        <end position="164"/>
    </location>
</feature>
<feature type="compositionally biased region" description="Low complexity" evidence="1">
    <location>
        <begin position="151"/>
        <end position="160"/>
    </location>
</feature>
<name>A0A8H4TCY8_9HYPO</name>
<organism evidence="2 3">
    <name type="scientific">Fusarium gaditjirri</name>
    <dbReference type="NCBI Taxonomy" id="282569"/>
    <lineage>
        <taxon>Eukaryota</taxon>
        <taxon>Fungi</taxon>
        <taxon>Dikarya</taxon>
        <taxon>Ascomycota</taxon>
        <taxon>Pezizomycotina</taxon>
        <taxon>Sordariomycetes</taxon>
        <taxon>Hypocreomycetidae</taxon>
        <taxon>Hypocreales</taxon>
        <taxon>Nectriaceae</taxon>
        <taxon>Fusarium</taxon>
        <taxon>Fusarium nisikadoi species complex</taxon>
    </lineage>
</organism>
<reference evidence="2" key="2">
    <citation type="submission" date="2020-05" db="EMBL/GenBank/DDBJ databases">
        <authorList>
            <person name="Kim H.-S."/>
            <person name="Proctor R.H."/>
            <person name="Brown D.W."/>
        </authorList>
    </citation>
    <scope>NUCLEOTIDE SEQUENCE</scope>
    <source>
        <strain evidence="2">NRRL 45417</strain>
    </source>
</reference>
<comment type="caution">
    <text evidence="2">The sequence shown here is derived from an EMBL/GenBank/DDBJ whole genome shotgun (WGS) entry which is preliminary data.</text>
</comment>
<evidence type="ECO:0000256" key="1">
    <source>
        <dbReference type="SAM" id="MobiDB-lite"/>
    </source>
</evidence>
<proteinExistence type="predicted"/>
<evidence type="ECO:0000313" key="3">
    <source>
        <dbReference type="Proteomes" id="UP000604273"/>
    </source>
</evidence>
<accession>A0A8H4TCY8</accession>
<protein>
    <submittedName>
        <fullName evidence="2">Uncharacterized protein</fullName>
    </submittedName>
</protein>
<gene>
    <name evidence="2" type="ORF">FGADI_4447</name>
</gene>
<dbReference type="Proteomes" id="UP000604273">
    <property type="component" value="Unassembled WGS sequence"/>
</dbReference>
<keyword evidence="3" id="KW-1185">Reference proteome</keyword>